<accession>A0AAE1GB95</accession>
<sequence>MKLCTSPHWCYNYQITQDGGFKCDHDWSMTVYYNNPYKTHVLRETSDRSGVGIMTQHLLMINFFPSLPDNSYSNRNEIIFVIDRSGSMSGSNIHSARTTLLLFLKSLPQGCYFNIVSFGSHFEALFPNGSLQYTEGTLKEAVKLQETMKADMGGTEILNPLKSIYSNPPKPEYSRQILLISDGSVFNVSQVTELVARNSCDTRVFSVGIGHGASTSLIHGVARAGRGRYEMVVDQDKLQHKVMGLVRSMLQDSVQGVSVTCRVEPATNVSLVPKAPPVIFAGQHLILYARVTPDTKVCEITVKGSTESGGEVKASVDEDNIVLVHDEEMSLHRLAARAQINQWKLHGDDDVGDDMVALSVASSVVSPRTAFIGVDQESRHIQPYDEMCDMEQQDSSYLLSRPRGYLSVSVGGRSSSGSRGSPTLKGVGRLAFGTSAGPLTGTSPQSRRNRFALEESSQAMVPMQCEMQCPMPTLFYEKKVTTGDVKELRKCKRSLKSSYVVKNLASVDVDGMDGGGSSGVLKIVELQRFDGSWSLDDAATISGVPLDKLKAANTAKSESVFGTAVVLAVLEKHYNDDRDQWILLATKAGQYITNAGHDKHTLLTLAHSLINDAHSNPHTH</sequence>
<feature type="compositionally biased region" description="Low complexity" evidence="1">
    <location>
        <begin position="410"/>
        <end position="421"/>
    </location>
</feature>
<dbReference type="Proteomes" id="UP001286313">
    <property type="component" value="Unassembled WGS sequence"/>
</dbReference>
<organism evidence="3 4">
    <name type="scientific">Petrolisthes cinctipes</name>
    <name type="common">Flat porcelain crab</name>
    <dbReference type="NCBI Taxonomy" id="88211"/>
    <lineage>
        <taxon>Eukaryota</taxon>
        <taxon>Metazoa</taxon>
        <taxon>Ecdysozoa</taxon>
        <taxon>Arthropoda</taxon>
        <taxon>Crustacea</taxon>
        <taxon>Multicrustacea</taxon>
        <taxon>Malacostraca</taxon>
        <taxon>Eumalacostraca</taxon>
        <taxon>Eucarida</taxon>
        <taxon>Decapoda</taxon>
        <taxon>Pleocyemata</taxon>
        <taxon>Anomura</taxon>
        <taxon>Galatheoidea</taxon>
        <taxon>Porcellanidae</taxon>
        <taxon>Petrolisthes</taxon>
    </lineage>
</organism>
<dbReference type="PANTHER" id="PTHR45737:SF6">
    <property type="entry name" value="VON WILLEBRAND FACTOR A DOMAIN-CONTAINING PROTEIN 5A"/>
    <property type="match status" value="1"/>
</dbReference>
<name>A0AAE1GB95_PETCI</name>
<keyword evidence="4" id="KW-1185">Reference proteome</keyword>
<dbReference type="InterPro" id="IPR002035">
    <property type="entry name" value="VWF_A"/>
</dbReference>
<comment type="caution">
    <text evidence="3">The sequence shown here is derived from an EMBL/GenBank/DDBJ whole genome shotgun (WGS) entry which is preliminary data.</text>
</comment>
<dbReference type="InterPro" id="IPR036465">
    <property type="entry name" value="vWFA_dom_sf"/>
</dbReference>
<dbReference type="SMART" id="SM00327">
    <property type="entry name" value="VWA"/>
    <property type="match status" value="1"/>
</dbReference>
<dbReference type="PANTHER" id="PTHR45737">
    <property type="entry name" value="VON WILLEBRAND FACTOR A DOMAIN-CONTAINING PROTEIN 5A"/>
    <property type="match status" value="1"/>
</dbReference>
<dbReference type="Pfam" id="PF13768">
    <property type="entry name" value="VWA_3"/>
    <property type="match status" value="1"/>
</dbReference>
<feature type="region of interest" description="Disordered" evidence="1">
    <location>
        <begin position="410"/>
        <end position="448"/>
    </location>
</feature>
<dbReference type="GO" id="GO:0032991">
    <property type="term" value="C:protein-containing complex"/>
    <property type="evidence" value="ECO:0007669"/>
    <property type="project" value="UniProtKB-ARBA"/>
</dbReference>
<dbReference type="AlphaFoldDB" id="A0AAE1GB95"/>
<feature type="domain" description="VWFA" evidence="2">
    <location>
        <begin position="77"/>
        <end position="249"/>
    </location>
</feature>
<evidence type="ECO:0000259" key="2">
    <source>
        <dbReference type="PROSITE" id="PS50234"/>
    </source>
</evidence>
<dbReference type="SUPFAM" id="SSF53300">
    <property type="entry name" value="vWA-like"/>
    <property type="match status" value="1"/>
</dbReference>
<proteinExistence type="predicted"/>
<evidence type="ECO:0000256" key="1">
    <source>
        <dbReference type="SAM" id="MobiDB-lite"/>
    </source>
</evidence>
<evidence type="ECO:0000313" key="3">
    <source>
        <dbReference type="EMBL" id="KAK3889889.1"/>
    </source>
</evidence>
<reference evidence="3" key="1">
    <citation type="submission" date="2023-10" db="EMBL/GenBank/DDBJ databases">
        <title>Genome assemblies of two species of porcelain crab, Petrolisthes cinctipes and Petrolisthes manimaculis (Anomura: Porcellanidae).</title>
        <authorList>
            <person name="Angst P."/>
        </authorList>
    </citation>
    <scope>NUCLEOTIDE SEQUENCE</scope>
    <source>
        <strain evidence="3">PB745_01</strain>
        <tissue evidence="3">Gill</tissue>
    </source>
</reference>
<dbReference type="PROSITE" id="PS50234">
    <property type="entry name" value="VWFA"/>
    <property type="match status" value="1"/>
</dbReference>
<dbReference type="EMBL" id="JAWQEG010000456">
    <property type="protein sequence ID" value="KAK3889889.1"/>
    <property type="molecule type" value="Genomic_DNA"/>
</dbReference>
<protein>
    <recommendedName>
        <fullName evidence="2">VWFA domain-containing protein</fullName>
    </recommendedName>
</protein>
<gene>
    <name evidence="3" type="ORF">Pcinc_006136</name>
</gene>
<evidence type="ECO:0000313" key="4">
    <source>
        <dbReference type="Proteomes" id="UP001286313"/>
    </source>
</evidence>
<dbReference type="Gene3D" id="3.40.50.410">
    <property type="entry name" value="von Willebrand factor, type A domain"/>
    <property type="match status" value="1"/>
</dbReference>